<dbReference type="STRING" id="673.AL542_01205"/>
<dbReference type="InterPro" id="IPR008772">
    <property type="entry name" value="Phosphonate_metab_PhnH"/>
</dbReference>
<dbReference type="GO" id="GO:0016829">
    <property type="term" value="F:lyase activity"/>
    <property type="evidence" value="ECO:0007669"/>
    <property type="project" value="UniProtKB-KW"/>
</dbReference>
<dbReference type="NCBIfam" id="TIGR03292">
    <property type="entry name" value="PhnH_redo"/>
    <property type="match status" value="1"/>
</dbReference>
<name>A0A377J7H2_GRIHO</name>
<evidence type="ECO:0000313" key="2">
    <source>
        <dbReference type="Proteomes" id="UP000254512"/>
    </source>
</evidence>
<dbReference type="InterPro" id="IPR038058">
    <property type="entry name" value="PhnH-like_sp"/>
</dbReference>
<dbReference type="Pfam" id="PF05845">
    <property type="entry name" value="PhnH"/>
    <property type="match status" value="1"/>
</dbReference>
<dbReference type="SUPFAM" id="SSF159709">
    <property type="entry name" value="PhnH-like"/>
    <property type="match status" value="1"/>
</dbReference>
<dbReference type="PIRSF" id="PIRSF020680">
    <property type="entry name" value="PhnH"/>
    <property type="match status" value="1"/>
</dbReference>
<organism evidence="1 2">
    <name type="scientific">Grimontia hollisae</name>
    <name type="common">Vibrio hollisae</name>
    <dbReference type="NCBI Taxonomy" id="673"/>
    <lineage>
        <taxon>Bacteria</taxon>
        <taxon>Pseudomonadati</taxon>
        <taxon>Pseudomonadota</taxon>
        <taxon>Gammaproteobacteria</taxon>
        <taxon>Vibrionales</taxon>
        <taxon>Vibrionaceae</taxon>
        <taxon>Grimontia</taxon>
    </lineage>
</organism>
<evidence type="ECO:0000313" key="1">
    <source>
        <dbReference type="EMBL" id="STO98195.1"/>
    </source>
</evidence>
<dbReference type="Proteomes" id="UP000254512">
    <property type="component" value="Unassembled WGS sequence"/>
</dbReference>
<dbReference type="Gene3D" id="3.40.50.11310">
    <property type="entry name" value="Bacterial phosphonate metabolism protein PhnH"/>
    <property type="match status" value="1"/>
</dbReference>
<dbReference type="GO" id="GO:0019634">
    <property type="term" value="P:organic phosphonate metabolic process"/>
    <property type="evidence" value="ECO:0007669"/>
    <property type="project" value="InterPro"/>
</dbReference>
<accession>A0A377J7H2</accession>
<keyword evidence="1" id="KW-0456">Lyase</keyword>
<protein>
    <submittedName>
        <fullName evidence="1">Carbon-phosphorus lyase complex subunit</fullName>
    </submittedName>
</protein>
<proteinExistence type="predicted"/>
<reference evidence="1 2" key="1">
    <citation type="submission" date="2018-06" db="EMBL/GenBank/DDBJ databases">
        <authorList>
            <consortium name="Pathogen Informatics"/>
            <person name="Doyle S."/>
        </authorList>
    </citation>
    <scope>NUCLEOTIDE SEQUENCE [LARGE SCALE GENOMIC DNA]</scope>
    <source>
        <strain evidence="1 2">NCTC11645</strain>
    </source>
</reference>
<dbReference type="AlphaFoldDB" id="A0A377J7H2"/>
<gene>
    <name evidence="1" type="primary">phnH</name>
    <name evidence="1" type="ORF">NCTC11645_03179</name>
</gene>
<sequence>MSNITAGFDSPVHDAQQVFRKLMEAMSRPGKCVSLDHSTQFGTASSAATQVLLTLADNTTRLWLSRLFSADEALIENVRFHCASPVVAKKSQSAFALIKGDEPESLEGFSFGDEIYPDRSTTLILEVGGFDGGVALSFTGPGIKAPESLFVKGLNSSLLASLMAHRGAFPQGVDILLTAGNDVVAIPRSTELTLMSEEAACM</sequence>
<dbReference type="EMBL" id="UGHD01000003">
    <property type="protein sequence ID" value="STO98195.1"/>
    <property type="molecule type" value="Genomic_DNA"/>
</dbReference>
<dbReference type="RefSeq" id="WP_115660186.1">
    <property type="nucleotide sequence ID" value="NZ_CP046811.1"/>
</dbReference>